<dbReference type="PANTHER" id="PTHR30346">
    <property type="entry name" value="TRANSCRIPTIONAL DUAL REGULATOR HCAR-RELATED"/>
    <property type="match status" value="1"/>
</dbReference>
<proteinExistence type="inferred from homology"/>
<dbReference type="PANTHER" id="PTHR30346:SF28">
    <property type="entry name" value="HTH-TYPE TRANSCRIPTIONAL REGULATOR CYNR"/>
    <property type="match status" value="1"/>
</dbReference>
<dbReference type="GO" id="GO:0032993">
    <property type="term" value="C:protein-DNA complex"/>
    <property type="evidence" value="ECO:0007669"/>
    <property type="project" value="TreeGrafter"/>
</dbReference>
<keyword evidence="7" id="KW-1185">Reference proteome</keyword>
<dbReference type="PROSITE" id="PS50931">
    <property type="entry name" value="HTH_LYSR"/>
    <property type="match status" value="1"/>
</dbReference>
<evidence type="ECO:0000313" key="7">
    <source>
        <dbReference type="Proteomes" id="UP000216885"/>
    </source>
</evidence>
<comment type="caution">
    <text evidence="6">The sequence shown here is derived from an EMBL/GenBank/DDBJ whole genome shotgun (WGS) entry which is preliminary data.</text>
</comment>
<dbReference type="AlphaFoldDB" id="A0A261UC98"/>
<dbReference type="GO" id="GO:0003700">
    <property type="term" value="F:DNA-binding transcription factor activity"/>
    <property type="evidence" value="ECO:0007669"/>
    <property type="project" value="InterPro"/>
</dbReference>
<gene>
    <name evidence="6" type="ORF">CAL20_06305</name>
</gene>
<keyword evidence="3" id="KW-0238">DNA-binding</keyword>
<dbReference type="SUPFAM" id="SSF46785">
    <property type="entry name" value="Winged helix' DNA-binding domain"/>
    <property type="match status" value="1"/>
</dbReference>
<evidence type="ECO:0000256" key="2">
    <source>
        <dbReference type="ARBA" id="ARBA00023015"/>
    </source>
</evidence>
<comment type="similarity">
    <text evidence="1">Belongs to the LysR transcriptional regulatory family.</text>
</comment>
<accession>A0A261UC98</accession>
<dbReference type="Gene3D" id="1.10.10.10">
    <property type="entry name" value="Winged helix-like DNA-binding domain superfamily/Winged helix DNA-binding domain"/>
    <property type="match status" value="1"/>
</dbReference>
<evidence type="ECO:0000256" key="3">
    <source>
        <dbReference type="ARBA" id="ARBA00023125"/>
    </source>
</evidence>
<evidence type="ECO:0000256" key="4">
    <source>
        <dbReference type="ARBA" id="ARBA00023163"/>
    </source>
</evidence>
<evidence type="ECO:0000313" key="6">
    <source>
        <dbReference type="EMBL" id="OZI59225.1"/>
    </source>
</evidence>
<dbReference type="InterPro" id="IPR000847">
    <property type="entry name" value="LysR_HTH_N"/>
</dbReference>
<sequence>MRLEDLDYFLAVARAGHVGRAADGMGISQPALTKGIRRLEDELKLQLFVRTPKGMELTMPGKAFYQRSLQARRELDEALREAGDLHRGSVGLVRVGVTPVVGGAGVQPGLCRVDGAATRRKNQRCGSTQRCVDSGVASG</sequence>
<name>A0A261UC98_9BORD</name>
<feature type="domain" description="HTH lysR-type" evidence="5">
    <location>
        <begin position="1"/>
        <end position="58"/>
    </location>
</feature>
<dbReference type="GO" id="GO:0003677">
    <property type="term" value="F:DNA binding"/>
    <property type="evidence" value="ECO:0007669"/>
    <property type="project" value="UniProtKB-KW"/>
</dbReference>
<dbReference type="PRINTS" id="PR00039">
    <property type="entry name" value="HTHLYSR"/>
</dbReference>
<dbReference type="Pfam" id="PF00126">
    <property type="entry name" value="HTH_1"/>
    <property type="match status" value="1"/>
</dbReference>
<protein>
    <recommendedName>
        <fullName evidence="5">HTH lysR-type domain-containing protein</fullName>
    </recommendedName>
</protein>
<evidence type="ECO:0000256" key="1">
    <source>
        <dbReference type="ARBA" id="ARBA00009437"/>
    </source>
</evidence>
<reference evidence="6 7" key="1">
    <citation type="submission" date="2017-05" db="EMBL/GenBank/DDBJ databases">
        <title>Complete and WGS of Bordetella genogroups.</title>
        <authorList>
            <person name="Spilker T."/>
            <person name="LiPuma J."/>
        </authorList>
    </citation>
    <scope>NUCLEOTIDE SEQUENCE [LARGE SCALE GENOMIC DNA]</scope>
    <source>
        <strain evidence="6 7">AU9919</strain>
    </source>
</reference>
<dbReference type="InterPro" id="IPR036388">
    <property type="entry name" value="WH-like_DNA-bd_sf"/>
</dbReference>
<organism evidence="6 7">
    <name type="scientific">Bordetella genomosp. 4</name>
    <dbReference type="NCBI Taxonomy" id="463044"/>
    <lineage>
        <taxon>Bacteria</taxon>
        <taxon>Pseudomonadati</taxon>
        <taxon>Pseudomonadota</taxon>
        <taxon>Betaproteobacteria</taxon>
        <taxon>Burkholderiales</taxon>
        <taxon>Alcaligenaceae</taxon>
        <taxon>Bordetella</taxon>
    </lineage>
</organism>
<evidence type="ECO:0000259" key="5">
    <source>
        <dbReference type="PROSITE" id="PS50931"/>
    </source>
</evidence>
<dbReference type="FunFam" id="1.10.10.10:FF:000001">
    <property type="entry name" value="LysR family transcriptional regulator"/>
    <property type="match status" value="1"/>
</dbReference>
<dbReference type="Proteomes" id="UP000216885">
    <property type="component" value="Unassembled WGS sequence"/>
</dbReference>
<dbReference type="EMBL" id="NEVQ01000008">
    <property type="protein sequence ID" value="OZI59225.1"/>
    <property type="molecule type" value="Genomic_DNA"/>
</dbReference>
<dbReference type="InterPro" id="IPR036390">
    <property type="entry name" value="WH_DNA-bd_sf"/>
</dbReference>
<keyword evidence="2" id="KW-0805">Transcription regulation</keyword>
<dbReference type="RefSeq" id="WP_094837440.1">
    <property type="nucleotide sequence ID" value="NZ_NEVQ01000008.1"/>
</dbReference>
<keyword evidence="4" id="KW-0804">Transcription</keyword>